<comment type="pathway">
    <text evidence="1 7">Carbohydrate degradation; pentose phosphate pathway; D-ribulose 5-phosphate from D-glucose 6-phosphate (oxidative stage): step 1/3.</text>
</comment>
<organism evidence="10 11">
    <name type="scientific">Stutzerimonas balearica DSM 6083</name>
    <dbReference type="NCBI Taxonomy" id="1123016"/>
    <lineage>
        <taxon>Bacteria</taxon>
        <taxon>Pseudomonadati</taxon>
        <taxon>Pseudomonadota</taxon>
        <taxon>Gammaproteobacteria</taxon>
        <taxon>Pseudomonadales</taxon>
        <taxon>Pseudomonadaceae</taxon>
        <taxon>Stutzerimonas</taxon>
    </lineage>
</organism>
<dbReference type="Gene3D" id="3.30.360.10">
    <property type="entry name" value="Dihydrodipicolinate Reductase, domain 2"/>
    <property type="match status" value="1"/>
</dbReference>
<feature type="binding site" evidence="7">
    <location>
        <position position="78"/>
    </location>
    <ligand>
        <name>NADP(+)</name>
        <dbReference type="ChEBI" id="CHEBI:58349"/>
    </ligand>
</feature>
<comment type="caution">
    <text evidence="7">Lacks conserved residue(s) required for the propagation of feature annotation.</text>
</comment>
<feature type="binding site" evidence="7">
    <location>
        <position position="242"/>
    </location>
    <ligand>
        <name>substrate</name>
    </ligand>
</feature>
<evidence type="ECO:0000256" key="7">
    <source>
        <dbReference type="HAMAP-Rule" id="MF_00966"/>
    </source>
</evidence>
<evidence type="ECO:0000313" key="11">
    <source>
        <dbReference type="Proteomes" id="UP000182276"/>
    </source>
</evidence>
<dbReference type="Gene3D" id="3.40.50.720">
    <property type="entry name" value="NAD(P)-binding Rossmann-like Domain"/>
    <property type="match status" value="1"/>
</dbReference>
<comment type="function">
    <text evidence="7">Catalyzes the oxidation of glucose 6-phosphate to 6-phosphogluconolactone.</text>
</comment>
<dbReference type="SUPFAM" id="SSF51735">
    <property type="entry name" value="NAD(P)-binding Rossmann-fold domains"/>
    <property type="match status" value="1"/>
</dbReference>
<protein>
    <recommendedName>
        <fullName evidence="7">Glucose-6-phosphate 1-dehydrogenase</fullName>
        <shortName evidence="7">G6PD</shortName>
        <ecNumber evidence="7">1.1.1.49</ecNumber>
    </recommendedName>
</protein>
<evidence type="ECO:0000259" key="9">
    <source>
        <dbReference type="Pfam" id="PF02781"/>
    </source>
</evidence>
<dbReference type="Pfam" id="PF00479">
    <property type="entry name" value="G6PD_N"/>
    <property type="match status" value="1"/>
</dbReference>
<dbReference type="InterPro" id="IPR022674">
    <property type="entry name" value="G6P_DH_NAD-bd"/>
</dbReference>
<dbReference type="InterPro" id="IPR019796">
    <property type="entry name" value="G6P_DH_AS"/>
</dbReference>
<keyword evidence="5 7" id="KW-0560">Oxidoreductase</keyword>
<evidence type="ECO:0000256" key="1">
    <source>
        <dbReference type="ARBA" id="ARBA00004937"/>
    </source>
</evidence>
<dbReference type="Proteomes" id="UP000182276">
    <property type="component" value="Unassembled WGS sequence"/>
</dbReference>
<dbReference type="PRINTS" id="PR00079">
    <property type="entry name" value="G6PDHDRGNASE"/>
</dbReference>
<feature type="binding site" evidence="7">
    <location>
        <position position="261"/>
    </location>
    <ligand>
        <name>substrate</name>
    </ligand>
</feature>
<dbReference type="PANTHER" id="PTHR23429:SF0">
    <property type="entry name" value="GLUCOSE-6-PHOSPHATE 1-DEHYDROGENASE"/>
    <property type="match status" value="1"/>
</dbReference>
<keyword evidence="11" id="KW-1185">Reference proteome</keyword>
<accession>A0ABY0R2J5</accession>
<evidence type="ECO:0000256" key="5">
    <source>
        <dbReference type="ARBA" id="ARBA00023002"/>
    </source>
</evidence>
<dbReference type="HAMAP" id="MF_00966">
    <property type="entry name" value="G6PD"/>
    <property type="match status" value="1"/>
</dbReference>
<keyword evidence="3 7" id="KW-0313">Glucose metabolism</keyword>
<feature type="binding site" evidence="7">
    <location>
        <position position="208"/>
    </location>
    <ligand>
        <name>substrate</name>
    </ligand>
</feature>
<evidence type="ECO:0000256" key="3">
    <source>
        <dbReference type="ARBA" id="ARBA00022526"/>
    </source>
</evidence>
<evidence type="ECO:0000259" key="8">
    <source>
        <dbReference type="Pfam" id="PF00479"/>
    </source>
</evidence>
<feature type="domain" description="Glucose-6-phosphate dehydrogenase C-terminal" evidence="9">
    <location>
        <begin position="216"/>
        <end position="514"/>
    </location>
</feature>
<comment type="caution">
    <text evidence="10">The sequence shown here is derived from an EMBL/GenBank/DDBJ whole genome shotgun (WGS) entry which is preliminary data.</text>
</comment>
<name>A0ABY0R2J5_9GAMM</name>
<feature type="binding site" evidence="7">
    <location>
        <begin position="121"/>
        <end position="122"/>
    </location>
    <ligand>
        <name>NADP(+)</name>
        <dbReference type="ChEBI" id="CHEBI:58349"/>
    </ligand>
</feature>
<dbReference type="InterPro" id="IPR022675">
    <property type="entry name" value="G6P_DH_C"/>
</dbReference>
<evidence type="ECO:0000256" key="4">
    <source>
        <dbReference type="ARBA" id="ARBA00022857"/>
    </source>
</evidence>
<dbReference type="Pfam" id="PF02781">
    <property type="entry name" value="G6PD_C"/>
    <property type="match status" value="1"/>
</dbReference>
<reference evidence="10 11" key="1">
    <citation type="submission" date="2016-10" db="EMBL/GenBank/DDBJ databases">
        <authorList>
            <person name="Varghese N."/>
            <person name="Submissions S."/>
        </authorList>
    </citation>
    <scope>NUCLEOTIDE SEQUENCE [LARGE SCALE GENOMIC DNA]</scope>
    <source>
        <strain evidence="10 11">DSM 6083</strain>
    </source>
</reference>
<dbReference type="EMBL" id="FNHO01000004">
    <property type="protein sequence ID" value="SDM32724.1"/>
    <property type="molecule type" value="Genomic_DNA"/>
</dbReference>
<dbReference type="InterPro" id="IPR036291">
    <property type="entry name" value="NAD(P)-bd_dom_sf"/>
</dbReference>
<keyword evidence="4 7" id="KW-0521">NADP</keyword>
<dbReference type="PIRSF" id="PIRSF000110">
    <property type="entry name" value="G6PD"/>
    <property type="match status" value="1"/>
</dbReference>
<comment type="similarity">
    <text evidence="2 7">Belongs to the glucose-6-phosphate dehydrogenase family.</text>
</comment>
<evidence type="ECO:0000256" key="2">
    <source>
        <dbReference type="ARBA" id="ARBA00009975"/>
    </source>
</evidence>
<gene>
    <name evidence="7" type="primary">zwf</name>
    <name evidence="10" type="ORF">SAMN05660875_1049</name>
</gene>
<dbReference type="NCBIfam" id="TIGR00871">
    <property type="entry name" value="zwf"/>
    <property type="match status" value="1"/>
</dbReference>
<feature type="domain" description="Glucose-6-phosphate dehydrogenase NAD-binding" evidence="8">
    <location>
        <begin position="42"/>
        <end position="213"/>
    </location>
</feature>
<dbReference type="PANTHER" id="PTHR23429">
    <property type="entry name" value="GLUCOSE-6-PHOSPHATE 1-DEHYDROGENASE G6PD"/>
    <property type="match status" value="1"/>
</dbReference>
<keyword evidence="6 7" id="KW-0119">Carbohydrate metabolism</keyword>
<feature type="binding site" evidence="7">
    <location>
        <position position="371"/>
    </location>
    <ligand>
        <name>substrate</name>
    </ligand>
</feature>
<dbReference type="InterPro" id="IPR001282">
    <property type="entry name" value="G6P_DH"/>
</dbReference>
<feature type="binding site" evidence="7">
    <location>
        <position position="174"/>
    </location>
    <ligand>
        <name>NADP(+)</name>
        <dbReference type="ChEBI" id="CHEBI:58349"/>
    </ligand>
</feature>
<dbReference type="SUPFAM" id="SSF55347">
    <property type="entry name" value="Glyceraldehyde-3-phosphate dehydrogenase-like, C-terminal domain"/>
    <property type="match status" value="1"/>
</dbReference>
<sequence length="518" mass="58176">MAVARRPDAGSLCDSWLLSLNAMVSRTPLMPAITVDPCTFALFGALGDLALRKLFPALYQLDRAGLLHADTRILALARDPGDEGGHLAFIDEHLRRHVPAREIDEEVLQRFRARLSFLRMDFRDAQSYVALAERVGAGPTLIAYFATPASVYGMICQHLAAVGLAEHARVVLEKPIGHDLASSRVVNEAVAQYFPESRVYRIDHYLGKETVQNLIALRFANSLFETQWNQHHISHVEITVAETVGIEGRWGYFDQAGQLRDMVQNHLLQLLCLIAMDPPSNLTADSIRDEKVKVLKALAPITPELLGQRVVRGQYAAGIAGGRAVPGYLEEENSNAQSSTETFVALRADICNWRWSGVPFYLRTGKRMAQKLSQIVIHFKEPPFYIFAPEQRSLISNRLIIRLQPDEGISLQVMTKEQGLDKGMHLRSGPLQLNFSETYKSARIPDAYERLLLEVMQGNQNLFVRRDEVEYAWQWCDQLIDGWTRLGDSLKLYPAGSWGPVASIALITRDGRSWYGDL</sequence>
<evidence type="ECO:0000256" key="6">
    <source>
        <dbReference type="ARBA" id="ARBA00023277"/>
    </source>
</evidence>
<feature type="binding site" evidence="7">
    <location>
        <position position="366"/>
    </location>
    <ligand>
        <name>substrate</name>
    </ligand>
</feature>
<dbReference type="PROSITE" id="PS00069">
    <property type="entry name" value="G6P_DEHYDROGENASE"/>
    <property type="match status" value="1"/>
</dbReference>
<dbReference type="EC" id="1.1.1.49" evidence="7"/>
<feature type="binding site" evidence="7">
    <location>
        <position position="204"/>
    </location>
    <ligand>
        <name>substrate</name>
    </ligand>
</feature>
<comment type="catalytic activity">
    <reaction evidence="7">
        <text>D-glucose 6-phosphate + NADP(+) = 6-phospho-D-glucono-1,5-lactone + NADPH + H(+)</text>
        <dbReference type="Rhea" id="RHEA:15841"/>
        <dbReference type="ChEBI" id="CHEBI:15378"/>
        <dbReference type="ChEBI" id="CHEBI:57783"/>
        <dbReference type="ChEBI" id="CHEBI:57955"/>
        <dbReference type="ChEBI" id="CHEBI:58349"/>
        <dbReference type="ChEBI" id="CHEBI:61548"/>
        <dbReference type="EC" id="1.1.1.49"/>
    </reaction>
</comment>
<feature type="active site" description="Proton acceptor" evidence="7">
    <location>
        <position position="266"/>
    </location>
</feature>
<evidence type="ECO:0000313" key="10">
    <source>
        <dbReference type="EMBL" id="SDM32724.1"/>
    </source>
</evidence>
<proteinExistence type="inferred from homology"/>